<dbReference type="InterPro" id="IPR050832">
    <property type="entry name" value="Bact_Acetyltransf"/>
</dbReference>
<dbReference type="InterPro" id="IPR000182">
    <property type="entry name" value="GNAT_dom"/>
</dbReference>
<proteinExistence type="predicted"/>
<comment type="caution">
    <text evidence="4">The sequence shown here is derived from an EMBL/GenBank/DDBJ whole genome shotgun (WGS) entry which is preliminary data.</text>
</comment>
<keyword evidence="1" id="KW-0808">Transferase</keyword>
<dbReference type="PANTHER" id="PTHR43877:SF2">
    <property type="entry name" value="AMINOALKYLPHOSPHONATE N-ACETYLTRANSFERASE-RELATED"/>
    <property type="match status" value="1"/>
</dbReference>
<keyword evidence="5" id="KW-1185">Reference proteome</keyword>
<dbReference type="RefSeq" id="WP_280940826.1">
    <property type="nucleotide sequence ID" value="NZ_JARYGX010000003.1"/>
</dbReference>
<dbReference type="PROSITE" id="PS51186">
    <property type="entry name" value="GNAT"/>
    <property type="match status" value="1"/>
</dbReference>
<dbReference type="InterPro" id="IPR016181">
    <property type="entry name" value="Acyl_CoA_acyltransferase"/>
</dbReference>
<protein>
    <submittedName>
        <fullName evidence="4">GNAT family N-acetyltransferase</fullName>
    </submittedName>
</protein>
<evidence type="ECO:0000313" key="4">
    <source>
        <dbReference type="EMBL" id="MDH7451623.1"/>
    </source>
</evidence>
<evidence type="ECO:0000313" key="5">
    <source>
        <dbReference type="Proteomes" id="UP001160550"/>
    </source>
</evidence>
<accession>A0ABT6MMH7</accession>
<dbReference type="Proteomes" id="UP001160550">
    <property type="component" value="Unassembled WGS sequence"/>
</dbReference>
<feature type="domain" description="N-acetyltransferase" evidence="3">
    <location>
        <begin position="5"/>
        <end position="155"/>
    </location>
</feature>
<sequence length="155" mass="17220">MSAQMALRPVQPDELPRLFDMLRSFYAEERIPLDEGRVRRGLDQLLADPALGALLFAEVDSACVGYLILGWCFSIEQGGRHVLVDELYLAPEARGRGLGTAMLAAACDWARGQGAAVARLEVNHHNPRARTLYLRNGFRDDQRDILTRVLEGESA</sequence>
<dbReference type="EMBL" id="JARYGX010000003">
    <property type="protein sequence ID" value="MDH7451623.1"/>
    <property type="molecule type" value="Genomic_DNA"/>
</dbReference>
<organism evidence="4 5">
    <name type="scientific">Luteimonas composti</name>
    <dbReference type="NCBI Taxonomy" id="398257"/>
    <lineage>
        <taxon>Bacteria</taxon>
        <taxon>Pseudomonadati</taxon>
        <taxon>Pseudomonadota</taxon>
        <taxon>Gammaproteobacteria</taxon>
        <taxon>Lysobacterales</taxon>
        <taxon>Lysobacteraceae</taxon>
        <taxon>Luteimonas</taxon>
    </lineage>
</organism>
<evidence type="ECO:0000256" key="2">
    <source>
        <dbReference type="ARBA" id="ARBA00023315"/>
    </source>
</evidence>
<gene>
    <name evidence="4" type="ORF">QF205_00820</name>
</gene>
<dbReference type="PANTHER" id="PTHR43877">
    <property type="entry name" value="AMINOALKYLPHOSPHONATE N-ACETYLTRANSFERASE-RELATED-RELATED"/>
    <property type="match status" value="1"/>
</dbReference>
<evidence type="ECO:0000256" key="1">
    <source>
        <dbReference type="ARBA" id="ARBA00022679"/>
    </source>
</evidence>
<dbReference type="CDD" id="cd04301">
    <property type="entry name" value="NAT_SF"/>
    <property type="match status" value="1"/>
</dbReference>
<keyword evidence="2" id="KW-0012">Acyltransferase</keyword>
<reference evidence="4" key="2">
    <citation type="submission" date="2023-04" db="EMBL/GenBank/DDBJ databases">
        <authorList>
            <person name="Sun J.-Q."/>
        </authorList>
    </citation>
    <scope>NUCLEOTIDE SEQUENCE</scope>
    <source>
        <strain evidence="4">CC-YY355</strain>
    </source>
</reference>
<dbReference type="SUPFAM" id="SSF55729">
    <property type="entry name" value="Acyl-CoA N-acyltransferases (Nat)"/>
    <property type="match status" value="1"/>
</dbReference>
<name>A0ABT6MMH7_9GAMM</name>
<reference evidence="4" key="1">
    <citation type="journal article" date="2007" name="Int. J. Syst. Evol. Microbiol.">
        <title>Luteimonas composti sp. nov., a moderately thermophilic bacterium isolated from food waste.</title>
        <authorList>
            <person name="Young C.C."/>
            <person name="Kampfer P."/>
            <person name="Chen W.M."/>
            <person name="Yen W.S."/>
            <person name="Arun A.B."/>
            <person name="Lai W.A."/>
            <person name="Shen F.T."/>
            <person name="Rekha P.D."/>
            <person name="Lin K.Y."/>
            <person name="Chou J.H."/>
        </authorList>
    </citation>
    <scope>NUCLEOTIDE SEQUENCE</scope>
    <source>
        <strain evidence="4">CC-YY355</strain>
    </source>
</reference>
<evidence type="ECO:0000259" key="3">
    <source>
        <dbReference type="PROSITE" id="PS51186"/>
    </source>
</evidence>
<dbReference type="Gene3D" id="3.40.630.30">
    <property type="match status" value="1"/>
</dbReference>
<dbReference type="Pfam" id="PF00583">
    <property type="entry name" value="Acetyltransf_1"/>
    <property type="match status" value="1"/>
</dbReference>